<name>A0ABD0XRF8_UMBPY</name>
<feature type="compositionally biased region" description="Basic and acidic residues" evidence="1">
    <location>
        <begin position="410"/>
        <end position="450"/>
    </location>
</feature>
<protein>
    <recommendedName>
        <fullName evidence="4">Ig-like domain-containing protein</fullName>
    </recommendedName>
</protein>
<keyword evidence="2" id="KW-1133">Transmembrane helix</keyword>
<keyword evidence="3" id="KW-0732">Signal</keyword>
<dbReference type="InterPro" id="IPR003599">
    <property type="entry name" value="Ig_sub"/>
</dbReference>
<evidence type="ECO:0000259" key="4">
    <source>
        <dbReference type="PROSITE" id="PS50835"/>
    </source>
</evidence>
<dbReference type="PROSITE" id="PS50835">
    <property type="entry name" value="IG_LIKE"/>
    <property type="match status" value="2"/>
</dbReference>
<dbReference type="Proteomes" id="UP001557470">
    <property type="component" value="Unassembled WGS sequence"/>
</dbReference>
<dbReference type="PANTHER" id="PTHR46484">
    <property type="entry name" value="SI:CH211-171H4.5-RELATED"/>
    <property type="match status" value="1"/>
</dbReference>
<sequence>MTYTENVFCIGLFILGVLTVHSQRALITTMPDELNVLSDSCLQIPCAFEIPNIYSSDFNKSTNISGVWLKGATNFGNNPSIVIFNSSETDSTYQGQIIGNLFKKNCTTVFYNVKNSYTDKYFFRIDTNGPYRATDTYKQIEIFVQDVPPIPTMTDSVEVKEGTPVSLNCSAVAPCPEHPPKLTWTLPTKSTPEEQLQENPDQTKSVVSMVTFTPSYLQNKKNITCTAVYPVGTSYETAEITRTLNVLFSPKDTSASISPSVPVSVGSCVNLTCSSTANPPVTNYTWFRISEGKPTQVSFTQNYTLNVTVEDGGLYYCEATNDVGFQSSKEVLLPIKGQDKPVSLLVYGIVGGFSVIMLIVILIAFFGWKRKPRFPEQLERTDNHLEQNSVYDNQDIVKGKTEEQAEDQSEEIHYGEIDFSKQRPKETPAVAKDRDQGQESEYSEVKVTRR</sequence>
<evidence type="ECO:0000256" key="1">
    <source>
        <dbReference type="SAM" id="MobiDB-lite"/>
    </source>
</evidence>
<feature type="region of interest" description="Disordered" evidence="1">
    <location>
        <begin position="385"/>
        <end position="450"/>
    </location>
</feature>
<evidence type="ECO:0000313" key="6">
    <source>
        <dbReference type="Proteomes" id="UP001557470"/>
    </source>
</evidence>
<dbReference type="AlphaFoldDB" id="A0ABD0XRF8"/>
<feature type="chain" id="PRO_5044881323" description="Ig-like domain-containing protein" evidence="3">
    <location>
        <begin position="23"/>
        <end position="450"/>
    </location>
</feature>
<organism evidence="5 6">
    <name type="scientific">Umbra pygmaea</name>
    <name type="common">Eastern mudminnow</name>
    <dbReference type="NCBI Taxonomy" id="75934"/>
    <lineage>
        <taxon>Eukaryota</taxon>
        <taxon>Metazoa</taxon>
        <taxon>Chordata</taxon>
        <taxon>Craniata</taxon>
        <taxon>Vertebrata</taxon>
        <taxon>Euteleostomi</taxon>
        <taxon>Actinopterygii</taxon>
        <taxon>Neopterygii</taxon>
        <taxon>Teleostei</taxon>
        <taxon>Protacanthopterygii</taxon>
        <taxon>Esociformes</taxon>
        <taxon>Umbridae</taxon>
        <taxon>Umbra</taxon>
    </lineage>
</organism>
<dbReference type="InterPro" id="IPR003598">
    <property type="entry name" value="Ig_sub2"/>
</dbReference>
<dbReference type="InterPro" id="IPR036179">
    <property type="entry name" value="Ig-like_dom_sf"/>
</dbReference>
<dbReference type="EMBL" id="JAGEUA010000002">
    <property type="protein sequence ID" value="KAL1006370.1"/>
    <property type="molecule type" value="Genomic_DNA"/>
</dbReference>
<dbReference type="SMART" id="SM00408">
    <property type="entry name" value="IGc2"/>
    <property type="match status" value="1"/>
</dbReference>
<dbReference type="SUPFAM" id="SSF48726">
    <property type="entry name" value="Immunoglobulin"/>
    <property type="match status" value="2"/>
</dbReference>
<dbReference type="Pfam" id="PF13895">
    <property type="entry name" value="Ig_2"/>
    <property type="match status" value="1"/>
</dbReference>
<feature type="domain" description="Ig-like" evidence="4">
    <location>
        <begin position="148"/>
        <end position="241"/>
    </location>
</feature>
<dbReference type="InterPro" id="IPR007110">
    <property type="entry name" value="Ig-like_dom"/>
</dbReference>
<proteinExistence type="predicted"/>
<dbReference type="SMART" id="SM00409">
    <property type="entry name" value="IG"/>
    <property type="match status" value="2"/>
</dbReference>
<dbReference type="CDD" id="cd00096">
    <property type="entry name" value="Ig"/>
    <property type="match status" value="1"/>
</dbReference>
<feature type="transmembrane region" description="Helical" evidence="2">
    <location>
        <begin position="344"/>
        <end position="368"/>
    </location>
</feature>
<keyword evidence="2" id="KW-0812">Transmembrane</keyword>
<dbReference type="PANTHER" id="PTHR46484:SF8">
    <property type="entry name" value="B-CELL RECEPTOR CD22-LIKE-RELATED"/>
    <property type="match status" value="1"/>
</dbReference>
<evidence type="ECO:0000256" key="3">
    <source>
        <dbReference type="SAM" id="SignalP"/>
    </source>
</evidence>
<keyword evidence="6" id="KW-1185">Reference proteome</keyword>
<comment type="caution">
    <text evidence="5">The sequence shown here is derived from an EMBL/GenBank/DDBJ whole genome shotgun (WGS) entry which is preliminary data.</text>
</comment>
<feature type="domain" description="Ig-like" evidence="4">
    <location>
        <begin position="250"/>
        <end position="332"/>
    </location>
</feature>
<dbReference type="Gene3D" id="2.60.40.10">
    <property type="entry name" value="Immunoglobulins"/>
    <property type="match status" value="3"/>
</dbReference>
<gene>
    <name evidence="5" type="ORF">UPYG_G00071470</name>
</gene>
<feature type="signal peptide" evidence="3">
    <location>
        <begin position="1"/>
        <end position="22"/>
    </location>
</feature>
<evidence type="ECO:0000313" key="5">
    <source>
        <dbReference type="EMBL" id="KAL1006370.1"/>
    </source>
</evidence>
<dbReference type="InterPro" id="IPR013783">
    <property type="entry name" value="Ig-like_fold"/>
</dbReference>
<reference evidence="5 6" key="1">
    <citation type="submission" date="2024-06" db="EMBL/GenBank/DDBJ databases">
        <authorList>
            <person name="Pan Q."/>
            <person name="Wen M."/>
            <person name="Jouanno E."/>
            <person name="Zahm M."/>
            <person name="Klopp C."/>
            <person name="Cabau C."/>
            <person name="Louis A."/>
            <person name="Berthelot C."/>
            <person name="Parey E."/>
            <person name="Roest Crollius H."/>
            <person name="Montfort J."/>
            <person name="Robinson-Rechavi M."/>
            <person name="Bouchez O."/>
            <person name="Lampietro C."/>
            <person name="Lopez Roques C."/>
            <person name="Donnadieu C."/>
            <person name="Postlethwait J."/>
            <person name="Bobe J."/>
            <person name="Verreycken H."/>
            <person name="Guiguen Y."/>
        </authorList>
    </citation>
    <scope>NUCLEOTIDE SEQUENCE [LARGE SCALE GENOMIC DNA]</scope>
    <source>
        <strain evidence="5">Up_M1</strain>
        <tissue evidence="5">Testis</tissue>
    </source>
</reference>
<keyword evidence="2" id="KW-0472">Membrane</keyword>
<accession>A0ABD0XRF8</accession>
<evidence type="ECO:0000256" key="2">
    <source>
        <dbReference type="SAM" id="Phobius"/>
    </source>
</evidence>